<dbReference type="InterPro" id="IPR010610">
    <property type="entry name" value="EryCIII-like_C"/>
</dbReference>
<dbReference type="Proteomes" id="UP000288675">
    <property type="component" value="Chromosome"/>
</dbReference>
<dbReference type="PANTHER" id="PTHR48050">
    <property type="entry name" value="STEROL 3-BETA-GLUCOSYLTRANSFERASE"/>
    <property type="match status" value="1"/>
</dbReference>
<dbReference type="Pfam" id="PF21036">
    <property type="entry name" value="EryCIII-like_N"/>
    <property type="match status" value="1"/>
</dbReference>
<evidence type="ECO:0000313" key="7">
    <source>
        <dbReference type="EMBL" id="QAT65382.1"/>
    </source>
</evidence>
<dbReference type="GeneID" id="82853197"/>
<dbReference type="Pfam" id="PF06722">
    <property type="entry name" value="EryCIII-like_C"/>
    <property type="match status" value="1"/>
</dbReference>
<dbReference type="InterPro" id="IPR050426">
    <property type="entry name" value="Glycosyltransferase_28"/>
</dbReference>
<dbReference type="NCBIfam" id="TIGR01426">
    <property type="entry name" value="MGT"/>
    <property type="match status" value="1"/>
</dbReference>
<dbReference type="GO" id="GO:0017000">
    <property type="term" value="P:antibiotic biosynthetic process"/>
    <property type="evidence" value="ECO:0007669"/>
    <property type="project" value="UniProtKB-ARBA"/>
</dbReference>
<dbReference type="InterPro" id="IPR006326">
    <property type="entry name" value="UDPGT_MGT-like"/>
</dbReference>
<sequence>MEQKHIAIFNIPAHGHINPTLALTKKLVERGYRVTYPVTEEFTTAIEETGAKPLQYRSTLNIDPRQIREVMKNKETAQQMPEMFKKEVDEVLPQLEAFYENDRPDLVIFDFMAMAGKIMAEKFGVKAVRLCSTYAQNDHFHFRAMAETIQMGKNAEQLPDLNNANIPYFEEIFQPANLNIVFMPRAFQPYGDTFDERFRFVGPSLAERKFQEKDIPLVKDDGRPVMLISLGTAFNAWPEFYEMCIEAFRDTKWQVIMSVGRTIDPESFKDVPENISIHQHVPQLEILKKAKLFISHGGMNSTMEALNAGVPLVVIPQMPEQEITARRVEELGLGKHLQPEETTVRSLQEAVSKVDDDAQMLNRVKDMQKNIREAGGAEKAADEIEAFFKLLTVK</sequence>
<dbReference type="EMBL" id="CP035232">
    <property type="protein sequence ID" value="QAT65382.1"/>
    <property type="molecule type" value="Genomic_DNA"/>
</dbReference>
<gene>
    <name evidence="7" type="ORF">EQZ20_10945</name>
</gene>
<dbReference type="FunFam" id="3.40.50.2000:FF:000072">
    <property type="entry name" value="Glycosyl transferase"/>
    <property type="match status" value="1"/>
</dbReference>
<evidence type="ECO:0000259" key="5">
    <source>
        <dbReference type="Pfam" id="PF06722"/>
    </source>
</evidence>
<dbReference type="InterPro" id="IPR002213">
    <property type="entry name" value="UDP_glucos_trans"/>
</dbReference>
<dbReference type="PANTHER" id="PTHR48050:SF13">
    <property type="entry name" value="STEROL 3-BETA-GLUCOSYLTRANSFERASE UGT80A2"/>
    <property type="match status" value="1"/>
</dbReference>
<reference evidence="7 8" key="1">
    <citation type="submission" date="2019-01" db="EMBL/GenBank/DDBJ databases">
        <title>Genome sequence of Bacillus glycinifermentans SRCM103574.</title>
        <authorList>
            <person name="Kong H.-J."/>
            <person name="Jeong S.-Y."/>
            <person name="Jeong D.-Y."/>
        </authorList>
    </citation>
    <scope>NUCLEOTIDE SEQUENCE [LARGE SCALE GENOMIC DNA]</scope>
    <source>
        <strain evidence="7 8">SRCM103574</strain>
    </source>
</reference>
<proteinExistence type="inferred from homology"/>
<dbReference type="SUPFAM" id="SSF53756">
    <property type="entry name" value="UDP-Glycosyltransferase/glycogen phosphorylase"/>
    <property type="match status" value="1"/>
</dbReference>
<keyword evidence="4" id="KW-0808">Transferase</keyword>
<dbReference type="KEGG" id="bgy:BGLY_2157"/>
<evidence type="ECO:0000256" key="2">
    <source>
        <dbReference type="ARBA" id="ARBA00009995"/>
    </source>
</evidence>
<comment type="similarity">
    <text evidence="1">Belongs to the glycosyltransferase 28 family.</text>
</comment>
<name>A0AAJ4D2Y4_9BACI</name>
<dbReference type="AlphaFoldDB" id="A0AAJ4D2Y4"/>
<organism evidence="7 8">
    <name type="scientific">Bacillus glycinifermentans</name>
    <dbReference type="NCBI Taxonomy" id="1664069"/>
    <lineage>
        <taxon>Bacteria</taxon>
        <taxon>Bacillati</taxon>
        <taxon>Bacillota</taxon>
        <taxon>Bacilli</taxon>
        <taxon>Bacillales</taxon>
        <taxon>Bacillaceae</taxon>
        <taxon>Bacillus</taxon>
    </lineage>
</organism>
<feature type="domain" description="Erythromycin biosynthesis protein CIII-like C-terminal" evidence="5">
    <location>
        <begin position="266"/>
        <end position="368"/>
    </location>
</feature>
<evidence type="ECO:0000256" key="3">
    <source>
        <dbReference type="ARBA" id="ARBA00022676"/>
    </source>
</evidence>
<dbReference type="RefSeq" id="WP_046132480.1">
    <property type="nucleotide sequence ID" value="NZ_CP035232.1"/>
</dbReference>
<protein>
    <submittedName>
        <fullName evidence="7">UDP-glucosyltransferase</fullName>
    </submittedName>
</protein>
<feature type="domain" description="Erythromycin biosynthesis protein CIII-like N-terminal" evidence="6">
    <location>
        <begin position="22"/>
        <end position="134"/>
    </location>
</feature>
<dbReference type="CDD" id="cd03784">
    <property type="entry name" value="GT1_Gtf-like"/>
    <property type="match status" value="1"/>
</dbReference>
<dbReference type="Gene3D" id="3.40.50.2000">
    <property type="entry name" value="Glycogen Phosphorylase B"/>
    <property type="match status" value="2"/>
</dbReference>
<evidence type="ECO:0000256" key="4">
    <source>
        <dbReference type="ARBA" id="ARBA00022679"/>
    </source>
</evidence>
<dbReference type="InterPro" id="IPR048284">
    <property type="entry name" value="EryCIII-like_N"/>
</dbReference>
<keyword evidence="3" id="KW-0328">Glycosyltransferase</keyword>
<evidence type="ECO:0000313" key="8">
    <source>
        <dbReference type="Proteomes" id="UP000288675"/>
    </source>
</evidence>
<dbReference type="GO" id="GO:0008194">
    <property type="term" value="F:UDP-glycosyltransferase activity"/>
    <property type="evidence" value="ECO:0007669"/>
    <property type="project" value="InterPro"/>
</dbReference>
<comment type="similarity">
    <text evidence="2">Belongs to the UDP-glycosyltransferase family.</text>
</comment>
<evidence type="ECO:0000259" key="6">
    <source>
        <dbReference type="Pfam" id="PF21036"/>
    </source>
</evidence>
<evidence type="ECO:0000256" key="1">
    <source>
        <dbReference type="ARBA" id="ARBA00006962"/>
    </source>
</evidence>
<accession>A0AAJ4D2Y4</accession>
<dbReference type="GO" id="GO:0016758">
    <property type="term" value="F:hexosyltransferase activity"/>
    <property type="evidence" value="ECO:0007669"/>
    <property type="project" value="InterPro"/>
</dbReference>